<dbReference type="Pfam" id="PF00528">
    <property type="entry name" value="BPD_transp_1"/>
    <property type="match status" value="1"/>
</dbReference>
<feature type="region of interest" description="Disordered" evidence="8">
    <location>
        <begin position="1"/>
        <end position="20"/>
    </location>
</feature>
<sequence>MNPSQSLAGAPSAPAKKTPVRSGISRDTLLVIAVTLAGFGIWELAVRWLQVPQFILPSPMAIAARVAQDFTSGLIFPHFLQTLVEVLAGFLLATVIGVGLGTLVALVRTVERVVYPFVLALQTVPKVAVAPLFIIWFGFGIEPKIVTAAVIAFFPILVNVIAGLKATDPRRLLLMRALKAGRWTTFCKVQLPGMLPYLFAGLEVGIIFAVIGAIVGEFIGASLGLGSLVIQRQAGVDVAGVFSVLFYLSFMGVALNLALRWVARRWVFWERPTDAVSA</sequence>
<dbReference type="CDD" id="cd06261">
    <property type="entry name" value="TM_PBP2"/>
    <property type="match status" value="1"/>
</dbReference>
<accession>A0ABU1V8Z0</accession>
<keyword evidence="6 7" id="KW-0472">Membrane</keyword>
<evidence type="ECO:0000256" key="4">
    <source>
        <dbReference type="ARBA" id="ARBA00022692"/>
    </source>
</evidence>
<evidence type="ECO:0000256" key="5">
    <source>
        <dbReference type="ARBA" id="ARBA00022989"/>
    </source>
</evidence>
<dbReference type="InterPro" id="IPR000515">
    <property type="entry name" value="MetI-like"/>
</dbReference>
<dbReference type="SUPFAM" id="SSF161098">
    <property type="entry name" value="MetI-like"/>
    <property type="match status" value="1"/>
</dbReference>
<dbReference type="Proteomes" id="UP001265550">
    <property type="component" value="Unassembled WGS sequence"/>
</dbReference>
<feature type="transmembrane region" description="Helical" evidence="7">
    <location>
        <begin position="86"/>
        <end position="107"/>
    </location>
</feature>
<comment type="similarity">
    <text evidence="7">Belongs to the binding-protein-dependent transport system permease family.</text>
</comment>
<evidence type="ECO:0000256" key="6">
    <source>
        <dbReference type="ARBA" id="ARBA00023136"/>
    </source>
</evidence>
<dbReference type="PROSITE" id="PS50928">
    <property type="entry name" value="ABC_TM1"/>
    <property type="match status" value="1"/>
</dbReference>
<feature type="transmembrane region" description="Helical" evidence="7">
    <location>
        <begin position="239"/>
        <end position="259"/>
    </location>
</feature>
<protein>
    <submittedName>
        <fullName evidence="10">NitT/TauT family transport system permease protein</fullName>
    </submittedName>
</protein>
<keyword evidence="2 7" id="KW-0813">Transport</keyword>
<keyword evidence="4 7" id="KW-0812">Transmembrane</keyword>
<dbReference type="Gene3D" id="1.10.3720.10">
    <property type="entry name" value="MetI-like"/>
    <property type="match status" value="1"/>
</dbReference>
<feature type="transmembrane region" description="Helical" evidence="7">
    <location>
        <begin position="29"/>
        <end position="49"/>
    </location>
</feature>
<dbReference type="EMBL" id="JAVDWE010000003">
    <property type="protein sequence ID" value="MDR7093924.1"/>
    <property type="molecule type" value="Genomic_DNA"/>
</dbReference>
<evidence type="ECO:0000256" key="1">
    <source>
        <dbReference type="ARBA" id="ARBA00004651"/>
    </source>
</evidence>
<feature type="transmembrane region" description="Helical" evidence="7">
    <location>
        <begin position="145"/>
        <end position="166"/>
    </location>
</feature>
<dbReference type="PANTHER" id="PTHR30151">
    <property type="entry name" value="ALKANE SULFONATE ABC TRANSPORTER-RELATED, MEMBRANE SUBUNIT"/>
    <property type="match status" value="1"/>
</dbReference>
<name>A0ABU1V8Z0_9BURK</name>
<evidence type="ECO:0000313" key="11">
    <source>
        <dbReference type="Proteomes" id="UP001265550"/>
    </source>
</evidence>
<evidence type="ECO:0000256" key="3">
    <source>
        <dbReference type="ARBA" id="ARBA00022475"/>
    </source>
</evidence>
<keyword evidence="3" id="KW-1003">Cell membrane</keyword>
<keyword evidence="5 7" id="KW-1133">Transmembrane helix</keyword>
<evidence type="ECO:0000256" key="7">
    <source>
        <dbReference type="RuleBase" id="RU363032"/>
    </source>
</evidence>
<feature type="domain" description="ABC transmembrane type-1" evidence="9">
    <location>
        <begin position="79"/>
        <end position="263"/>
    </location>
</feature>
<comment type="caution">
    <text evidence="10">The sequence shown here is derived from an EMBL/GenBank/DDBJ whole genome shotgun (WGS) entry which is preliminary data.</text>
</comment>
<evidence type="ECO:0000256" key="2">
    <source>
        <dbReference type="ARBA" id="ARBA00022448"/>
    </source>
</evidence>
<proteinExistence type="inferred from homology"/>
<organism evidence="10 11">
    <name type="scientific">Hydrogenophaga laconesensis</name>
    <dbReference type="NCBI Taxonomy" id="1805971"/>
    <lineage>
        <taxon>Bacteria</taxon>
        <taxon>Pseudomonadati</taxon>
        <taxon>Pseudomonadota</taxon>
        <taxon>Betaproteobacteria</taxon>
        <taxon>Burkholderiales</taxon>
        <taxon>Comamonadaceae</taxon>
        <taxon>Hydrogenophaga</taxon>
    </lineage>
</organism>
<evidence type="ECO:0000259" key="9">
    <source>
        <dbReference type="PROSITE" id="PS50928"/>
    </source>
</evidence>
<dbReference type="RefSeq" id="WP_204732217.1">
    <property type="nucleotide sequence ID" value="NZ_JAVDWE010000003.1"/>
</dbReference>
<dbReference type="InterPro" id="IPR035906">
    <property type="entry name" value="MetI-like_sf"/>
</dbReference>
<keyword evidence="11" id="KW-1185">Reference proteome</keyword>
<dbReference type="PANTHER" id="PTHR30151:SF20">
    <property type="entry name" value="ABC TRANSPORTER PERMEASE PROTEIN HI_0355-RELATED"/>
    <property type="match status" value="1"/>
</dbReference>
<evidence type="ECO:0000256" key="8">
    <source>
        <dbReference type="SAM" id="MobiDB-lite"/>
    </source>
</evidence>
<feature type="transmembrane region" description="Helical" evidence="7">
    <location>
        <begin position="197"/>
        <end position="219"/>
    </location>
</feature>
<feature type="transmembrane region" description="Helical" evidence="7">
    <location>
        <begin position="114"/>
        <end position="139"/>
    </location>
</feature>
<reference evidence="10 11" key="1">
    <citation type="submission" date="2023-07" db="EMBL/GenBank/DDBJ databases">
        <title>Sorghum-associated microbial communities from plants grown in Nebraska, USA.</title>
        <authorList>
            <person name="Schachtman D."/>
        </authorList>
    </citation>
    <scope>NUCLEOTIDE SEQUENCE [LARGE SCALE GENOMIC DNA]</scope>
    <source>
        <strain evidence="10 11">BE240</strain>
    </source>
</reference>
<gene>
    <name evidence="10" type="ORF">J2X09_001656</name>
</gene>
<evidence type="ECO:0000313" key="10">
    <source>
        <dbReference type="EMBL" id="MDR7093924.1"/>
    </source>
</evidence>
<comment type="subcellular location">
    <subcellularLocation>
        <location evidence="1 7">Cell membrane</location>
        <topology evidence="1 7">Multi-pass membrane protein</topology>
    </subcellularLocation>
</comment>